<dbReference type="SUPFAM" id="SSF50978">
    <property type="entry name" value="WD40 repeat-like"/>
    <property type="match status" value="1"/>
</dbReference>
<name>A0A9N9AQ30_9GLOM</name>
<dbReference type="EMBL" id="CAJVPS010001384">
    <property type="protein sequence ID" value="CAG8536024.1"/>
    <property type="molecule type" value="Genomic_DNA"/>
</dbReference>
<evidence type="ECO:0000313" key="3">
    <source>
        <dbReference type="Proteomes" id="UP000789508"/>
    </source>
</evidence>
<organism evidence="2 3">
    <name type="scientific">Ambispora leptoticha</name>
    <dbReference type="NCBI Taxonomy" id="144679"/>
    <lineage>
        <taxon>Eukaryota</taxon>
        <taxon>Fungi</taxon>
        <taxon>Fungi incertae sedis</taxon>
        <taxon>Mucoromycota</taxon>
        <taxon>Glomeromycotina</taxon>
        <taxon>Glomeromycetes</taxon>
        <taxon>Archaeosporales</taxon>
        <taxon>Ambisporaceae</taxon>
        <taxon>Ambispora</taxon>
    </lineage>
</organism>
<comment type="caution">
    <text evidence="2">The sequence shown here is derived from an EMBL/GenBank/DDBJ whole genome shotgun (WGS) entry which is preliminary data.</text>
</comment>
<keyword evidence="1" id="KW-0472">Membrane</keyword>
<keyword evidence="3" id="KW-1185">Reference proteome</keyword>
<dbReference type="InterPro" id="IPR036322">
    <property type="entry name" value="WD40_repeat_dom_sf"/>
</dbReference>
<reference evidence="2" key="1">
    <citation type="submission" date="2021-06" db="EMBL/GenBank/DDBJ databases">
        <authorList>
            <person name="Kallberg Y."/>
            <person name="Tangrot J."/>
            <person name="Rosling A."/>
        </authorList>
    </citation>
    <scope>NUCLEOTIDE SEQUENCE</scope>
    <source>
        <strain evidence="2">FL130A</strain>
    </source>
</reference>
<feature type="transmembrane region" description="Helical" evidence="1">
    <location>
        <begin position="880"/>
        <end position="905"/>
    </location>
</feature>
<dbReference type="OrthoDB" id="2442407at2759"/>
<keyword evidence="1" id="KW-1133">Transmembrane helix</keyword>
<keyword evidence="1" id="KW-0812">Transmembrane</keyword>
<gene>
    <name evidence="2" type="ORF">ALEPTO_LOCUS5173</name>
</gene>
<protein>
    <submittedName>
        <fullName evidence="2">1983_t:CDS:1</fullName>
    </submittedName>
</protein>
<proteinExistence type="predicted"/>
<sequence>MSKETTIEIHDTQVILNDKKMLSSCIIAQSPNGELIAKYEKGSGELVIWSITSDNDGAYKVIDDVKIPLLQNTRPNSQNSSDINSVSNDIDQYSLAISNTIENTTYILLSCFEKRETIYNYQLEKPALQTKLDSALQLFEHIENGNTYCVAIKNAEFKRACIEFSGVVKIFKNFDAVIVNGNGFIRFNLKELKYSNSIKSNNFGPFQRFFSGEFFPLNPKNSNYSEYIKTNVKRALQRFDTGVYIRSTLEKLSSKSEGFHIYPLPSEINIKYEKEPDRVIRRLSNLILDGYFFSVNSENKISMYSFKTGDVKIQFDPHQEKSGHQTISNILQVHVHVIAMSRDKRLLAIAFKDTVHLYLIENGIEIINKKYYGTIIQMAFEEKEDKSKIELVILIKEDDKDTLRFCVWDLLVWKEDMDYELSSKEFTENCKLISSNNKILVICKFPNKNYEIFNLQNYLEKHSRSQKRYETAENEVDNESFYKQVEGEEEIPNNNLEEEIPNSNLEYFEPWRKEINRKKWNILITKNSLRIIVGYDTIQVWQHSKTRTDNANLLYIQRIWSDNDNEKIDSFKIMEIETKFKVVLTLESKSVREIKIPKNVLSEQMTDEKTFIENLAAFKFLYSTCQVDSIARDNQLKKILMATEKMLIKKIESKEIKIGFWRLLDLNHKIMIQLIEKGSIRMIKSYLSKNKDNIKSYIKSKEQHNKGKPEFGLHVPFVVNKRTGVNVLSIAIDKGKLEILQTLMDYYLSWGVYDVGYMSLFSESLANFYNKFPGKEIYIGINITGKRGNGFCSFKTSMVYMTPADTEKTGVYGCKAQVAIFTFTALIICIQQFLRLRFIKSSIAFNDTSQNYFWKMETSVESVFFWLSGRWDYLNKWDFWPIHFVSVIGGFFLVIVTQNMLIAFISKIYEDIKNKEEQNSKRAIAHILSETLSIREMAKPLWMLPIMLAIKISRIFGIKVILNLISFLNEKRLAEPSRPRLLYFAADPDDINEYRKKLTLQTALMI</sequence>
<evidence type="ECO:0000256" key="1">
    <source>
        <dbReference type="SAM" id="Phobius"/>
    </source>
</evidence>
<dbReference type="AlphaFoldDB" id="A0A9N9AQ30"/>
<dbReference type="Proteomes" id="UP000789508">
    <property type="component" value="Unassembled WGS sequence"/>
</dbReference>
<accession>A0A9N9AQ30</accession>
<evidence type="ECO:0000313" key="2">
    <source>
        <dbReference type="EMBL" id="CAG8536024.1"/>
    </source>
</evidence>